<evidence type="ECO:0008006" key="4">
    <source>
        <dbReference type="Google" id="ProtNLM"/>
    </source>
</evidence>
<dbReference type="EMBL" id="CP014782">
    <property type="protein sequence ID" value="AQS37763.1"/>
    <property type="molecule type" value="Genomic_DNA"/>
</dbReference>
<protein>
    <recommendedName>
        <fullName evidence="4">Phage shock protein B</fullName>
    </recommendedName>
</protein>
<proteinExistence type="predicted"/>
<dbReference type="Proteomes" id="UP000189545">
    <property type="component" value="Chromosome"/>
</dbReference>
<keyword evidence="3" id="KW-1185">Reference proteome</keyword>
<organism evidence="2 3">
    <name type="scientific">Shewanella psychrophila</name>
    <dbReference type="NCBI Taxonomy" id="225848"/>
    <lineage>
        <taxon>Bacteria</taxon>
        <taxon>Pseudomonadati</taxon>
        <taxon>Pseudomonadota</taxon>
        <taxon>Gammaproteobacteria</taxon>
        <taxon>Alteromonadales</taxon>
        <taxon>Shewanellaceae</taxon>
        <taxon>Shewanella</taxon>
    </lineage>
</organism>
<keyword evidence="1" id="KW-0175">Coiled coil</keyword>
<feature type="coiled-coil region" evidence="1">
    <location>
        <begin position="28"/>
        <end position="55"/>
    </location>
</feature>
<dbReference type="RefSeq" id="WP_077752895.1">
    <property type="nucleotide sequence ID" value="NZ_CP014782.1"/>
</dbReference>
<name>A0A1S6HQF4_9GAMM</name>
<dbReference type="AlphaFoldDB" id="A0A1S6HQF4"/>
<dbReference type="KEGG" id="spsw:Sps_02611"/>
<evidence type="ECO:0000313" key="2">
    <source>
        <dbReference type="EMBL" id="AQS37763.1"/>
    </source>
</evidence>
<dbReference type="OrthoDB" id="5772882at2"/>
<evidence type="ECO:0000313" key="3">
    <source>
        <dbReference type="Proteomes" id="UP000189545"/>
    </source>
</evidence>
<accession>A0A1S6HQF4</accession>
<gene>
    <name evidence="2" type="ORF">Sps_02611</name>
</gene>
<evidence type="ECO:0000256" key="1">
    <source>
        <dbReference type="SAM" id="Coils"/>
    </source>
</evidence>
<reference evidence="2 3" key="1">
    <citation type="submission" date="2016-03" db="EMBL/GenBank/DDBJ databases">
        <title>Complete genome sequence of Shewanella psychrophila WP2, a deep sea bacterium isolated from west Pacific sediment.</title>
        <authorList>
            <person name="Xu G."/>
            <person name="Jian H."/>
        </authorList>
    </citation>
    <scope>NUCLEOTIDE SEQUENCE [LARGE SCALE GENOMIC DNA]</scope>
    <source>
        <strain evidence="2 3">WP2</strain>
    </source>
</reference>
<sequence length="70" mass="7802">MGPFEVITVAIIAVFGVKAFKEYNNKKISVDTSEVDALKSELVKLQERVATLETIVTDKSYQLGEQINKL</sequence>